<keyword evidence="3" id="KW-1185">Reference proteome</keyword>
<evidence type="ECO:0000313" key="3">
    <source>
        <dbReference type="Proteomes" id="UP001380290"/>
    </source>
</evidence>
<dbReference type="EMBL" id="JBBHLC010000036">
    <property type="protein sequence ID" value="MEJ5864297.1"/>
    <property type="molecule type" value="Genomic_DNA"/>
</dbReference>
<gene>
    <name evidence="2" type="ORF">V7S98_13790</name>
</gene>
<evidence type="ECO:0008006" key="4">
    <source>
        <dbReference type="Google" id="ProtNLM"/>
    </source>
</evidence>
<protein>
    <recommendedName>
        <fullName evidence="4">SH3 domain-containing protein</fullName>
    </recommendedName>
</protein>
<organism evidence="2 3">
    <name type="scientific">Pseudomonas farsensis</name>
    <dbReference type="NCBI Taxonomy" id="2745492"/>
    <lineage>
        <taxon>Bacteria</taxon>
        <taxon>Pseudomonadati</taxon>
        <taxon>Pseudomonadota</taxon>
        <taxon>Gammaproteobacteria</taxon>
        <taxon>Pseudomonadales</taxon>
        <taxon>Pseudomonadaceae</taxon>
        <taxon>Pseudomonas</taxon>
    </lineage>
</organism>
<evidence type="ECO:0000313" key="2">
    <source>
        <dbReference type="EMBL" id="MEJ5864297.1"/>
    </source>
</evidence>
<keyword evidence="1" id="KW-0732">Signal</keyword>
<name>A0ABU8QUI6_9PSED</name>
<accession>A0ABU8QUI6</accession>
<dbReference type="RefSeq" id="WP_339599611.1">
    <property type="nucleotide sequence ID" value="NZ_JBBHLC010000036.1"/>
</dbReference>
<proteinExistence type="predicted"/>
<sequence>MATTIRAAGFAFAALVQAFAAPSFAANLEAGRYDALMLAVTPGHQVEGYYLEELGEGVSRRCTFYLQGPVTDGKPAPITTWRKQAFAGTLAASDYGVVLTVAQGRDHPGCLSVMAPQITSGLELGRIESKPWIGLVNVSADKAYLQKSAGAKATKRPYIVKNDVVGVLAYKDGWARVEYVNADDRSFTGWIRQDQYSRLTPPKH</sequence>
<feature type="signal peptide" evidence="1">
    <location>
        <begin position="1"/>
        <end position="25"/>
    </location>
</feature>
<evidence type="ECO:0000256" key="1">
    <source>
        <dbReference type="SAM" id="SignalP"/>
    </source>
</evidence>
<reference evidence="2 3" key="1">
    <citation type="submission" date="2024-02" db="EMBL/GenBank/DDBJ databases">
        <title>Identification of pathogenicity and growth-promoting function of Pseudomonas putida variant.</title>
        <authorList>
            <person name="Sun J."/>
        </authorList>
    </citation>
    <scope>NUCLEOTIDE SEQUENCE [LARGE SCALE GENOMIC DNA]</scope>
    <source>
        <strain evidence="2 3">A03</strain>
    </source>
</reference>
<feature type="chain" id="PRO_5046631055" description="SH3 domain-containing protein" evidence="1">
    <location>
        <begin position="26"/>
        <end position="204"/>
    </location>
</feature>
<comment type="caution">
    <text evidence="2">The sequence shown here is derived from an EMBL/GenBank/DDBJ whole genome shotgun (WGS) entry which is preliminary data.</text>
</comment>
<dbReference type="Proteomes" id="UP001380290">
    <property type="component" value="Unassembled WGS sequence"/>
</dbReference>